<keyword evidence="2" id="KW-0238">DNA-binding</keyword>
<reference evidence="5 6" key="1">
    <citation type="submission" date="2016-10" db="EMBL/GenBank/DDBJ databases">
        <authorList>
            <person name="de Groot N.N."/>
        </authorList>
    </citation>
    <scope>NUCLEOTIDE SEQUENCE [LARGE SCALE GENOMIC DNA]</scope>
    <source>
        <strain evidence="5 6">AR67</strain>
    </source>
</reference>
<dbReference type="GO" id="GO:0003677">
    <property type="term" value="F:DNA binding"/>
    <property type="evidence" value="ECO:0007669"/>
    <property type="project" value="UniProtKB-KW"/>
</dbReference>
<evidence type="ECO:0000256" key="2">
    <source>
        <dbReference type="ARBA" id="ARBA00023125"/>
    </source>
</evidence>
<dbReference type="PROSITE" id="PS50949">
    <property type="entry name" value="HTH_GNTR"/>
    <property type="match status" value="1"/>
</dbReference>
<dbReference type="eggNOG" id="COG1725">
    <property type="taxonomic scope" value="Bacteria"/>
</dbReference>
<dbReference type="InterPro" id="IPR036388">
    <property type="entry name" value="WH-like_DNA-bd_sf"/>
</dbReference>
<dbReference type="Proteomes" id="UP000182192">
    <property type="component" value="Unassembled WGS sequence"/>
</dbReference>
<keyword evidence="1" id="KW-0805">Transcription regulation</keyword>
<dbReference type="GO" id="GO:0003700">
    <property type="term" value="F:DNA-binding transcription factor activity"/>
    <property type="evidence" value="ECO:0007669"/>
    <property type="project" value="InterPro"/>
</dbReference>
<name>A0A1I1LD71_RUMAL</name>
<gene>
    <name evidence="5" type="ORF">SAMN02910406_02235</name>
</gene>
<dbReference type="Pfam" id="PF00392">
    <property type="entry name" value="GntR"/>
    <property type="match status" value="1"/>
</dbReference>
<dbReference type="Gene3D" id="1.10.10.10">
    <property type="entry name" value="Winged helix-like DNA-binding domain superfamily/Winged helix DNA-binding domain"/>
    <property type="match status" value="1"/>
</dbReference>
<organism evidence="5 6">
    <name type="scientific">Ruminococcus albus</name>
    <dbReference type="NCBI Taxonomy" id="1264"/>
    <lineage>
        <taxon>Bacteria</taxon>
        <taxon>Bacillati</taxon>
        <taxon>Bacillota</taxon>
        <taxon>Clostridia</taxon>
        <taxon>Eubacteriales</taxon>
        <taxon>Oscillospiraceae</taxon>
        <taxon>Ruminococcus</taxon>
    </lineage>
</organism>
<evidence type="ECO:0000313" key="6">
    <source>
        <dbReference type="Proteomes" id="UP000182192"/>
    </source>
</evidence>
<dbReference type="PANTHER" id="PTHR38445">
    <property type="entry name" value="HTH-TYPE TRANSCRIPTIONAL REPRESSOR YTRA"/>
    <property type="match status" value="1"/>
</dbReference>
<dbReference type="SUPFAM" id="SSF46785">
    <property type="entry name" value="Winged helix' DNA-binding domain"/>
    <property type="match status" value="1"/>
</dbReference>
<feature type="domain" description="HTH gntR-type" evidence="4">
    <location>
        <begin position="11"/>
        <end position="79"/>
    </location>
</feature>
<dbReference type="InterPro" id="IPR036390">
    <property type="entry name" value="WH_DNA-bd_sf"/>
</dbReference>
<accession>A0A1I1LD71</accession>
<evidence type="ECO:0000313" key="5">
    <source>
        <dbReference type="EMBL" id="SFC70971.1"/>
    </source>
</evidence>
<dbReference type="AlphaFoldDB" id="A0A1I1LD71"/>
<dbReference type="RefSeq" id="WP_074961829.1">
    <property type="nucleotide sequence ID" value="NZ_FOKQ01000018.1"/>
</dbReference>
<evidence type="ECO:0000259" key="4">
    <source>
        <dbReference type="PROSITE" id="PS50949"/>
    </source>
</evidence>
<dbReference type="EMBL" id="FOKQ01000018">
    <property type="protein sequence ID" value="SFC70971.1"/>
    <property type="molecule type" value="Genomic_DNA"/>
</dbReference>
<keyword evidence="3" id="KW-0804">Transcription</keyword>
<dbReference type="CDD" id="cd07377">
    <property type="entry name" value="WHTH_GntR"/>
    <property type="match status" value="1"/>
</dbReference>
<dbReference type="OrthoDB" id="9801546at2"/>
<dbReference type="SMART" id="SM00345">
    <property type="entry name" value="HTH_GNTR"/>
    <property type="match status" value="1"/>
</dbReference>
<dbReference type="PANTHER" id="PTHR38445:SF7">
    <property type="entry name" value="GNTR-FAMILY TRANSCRIPTIONAL REGULATOR"/>
    <property type="match status" value="1"/>
</dbReference>
<evidence type="ECO:0000256" key="3">
    <source>
        <dbReference type="ARBA" id="ARBA00023163"/>
    </source>
</evidence>
<protein>
    <submittedName>
        <fullName evidence="5">GntR family transcriptional regulator</fullName>
    </submittedName>
</protein>
<proteinExistence type="predicted"/>
<dbReference type="InterPro" id="IPR000524">
    <property type="entry name" value="Tscrpt_reg_HTH_GntR"/>
</dbReference>
<sequence length="124" mass="13974">MNIFIDNKSGAPIYDQIFNQIKSQIISGALKEDEALPSIRNLAKDLKISVVTTKRAYDELEREGFIYTIAAKGCFVAPKNVELIREANLRKIEELMAEIGKLAASCGLSKKEIIEMFEYISEEE</sequence>
<evidence type="ECO:0000256" key="1">
    <source>
        <dbReference type="ARBA" id="ARBA00023015"/>
    </source>
</evidence>